<dbReference type="Gene3D" id="3.40.50.1440">
    <property type="entry name" value="Tubulin/FtsZ, GTPase domain"/>
    <property type="match status" value="1"/>
</dbReference>
<dbReference type="AlphaFoldDB" id="A0A7J6BBI1"/>
<organism evidence="8 9">
    <name type="scientific">Ameiurus melas</name>
    <name type="common">Black bullhead</name>
    <name type="synonym">Silurus melas</name>
    <dbReference type="NCBI Taxonomy" id="219545"/>
    <lineage>
        <taxon>Eukaryota</taxon>
        <taxon>Metazoa</taxon>
        <taxon>Chordata</taxon>
        <taxon>Craniata</taxon>
        <taxon>Vertebrata</taxon>
        <taxon>Euteleostomi</taxon>
        <taxon>Actinopterygii</taxon>
        <taxon>Neopterygii</taxon>
        <taxon>Teleostei</taxon>
        <taxon>Ostariophysi</taxon>
        <taxon>Siluriformes</taxon>
        <taxon>Ictaluridae</taxon>
        <taxon>Ameiurus</taxon>
    </lineage>
</organism>
<dbReference type="EMBL" id="JAAGNN010000003">
    <property type="protein sequence ID" value="KAF4091411.1"/>
    <property type="molecule type" value="Genomic_DNA"/>
</dbReference>
<dbReference type="PANTHER" id="PTHR45913">
    <property type="entry name" value="EPM2A-INTERACTING PROTEIN 1"/>
    <property type="match status" value="1"/>
</dbReference>
<evidence type="ECO:0000256" key="2">
    <source>
        <dbReference type="ARBA" id="ARBA00009636"/>
    </source>
</evidence>
<evidence type="ECO:0000256" key="6">
    <source>
        <dbReference type="ARBA" id="ARBA00023134"/>
    </source>
</evidence>
<dbReference type="InterPro" id="IPR000217">
    <property type="entry name" value="Tubulin"/>
</dbReference>
<gene>
    <name evidence="8" type="ORF">AMELA_G00036620</name>
</gene>
<dbReference type="GO" id="GO:0007017">
    <property type="term" value="P:microtubule-based process"/>
    <property type="evidence" value="ECO:0007669"/>
    <property type="project" value="InterPro"/>
</dbReference>
<accession>A0A7J6BBI1</accession>
<feature type="domain" description="HAT C-terminal dimerisation" evidence="7">
    <location>
        <begin position="223"/>
        <end position="285"/>
    </location>
</feature>
<evidence type="ECO:0000313" key="9">
    <source>
        <dbReference type="Proteomes" id="UP000593565"/>
    </source>
</evidence>
<dbReference type="InterPro" id="IPR036525">
    <property type="entry name" value="Tubulin/FtsZ_GTPase_sf"/>
</dbReference>
<protein>
    <recommendedName>
        <fullName evidence="7">HAT C-terminal dimerisation domain-containing protein</fullName>
    </recommendedName>
</protein>
<dbReference type="InterPro" id="IPR008906">
    <property type="entry name" value="HATC_C_dom"/>
</dbReference>
<dbReference type="PRINTS" id="PR01161">
    <property type="entry name" value="TUBULIN"/>
</dbReference>
<sequence length="309" mass="35290">MDTLLISRFREEYPKCMMCTFSIFPSLKSATLEPYNATLSVQLLNLDNIMKPVMEIVNYICTHALNHRQFKNLIAELDKGLPDDLPLHCTVRRLSKGQGKLKMLPDLVQSVFAFVNKLKLFKAHIQKGDLMHFPTLLKASGQVTSAALNKQIARYATLVENLHESFVTRFHDLQLKRPQITFLVDPFNAETDCLKAPLVTDEAAAELEMIDLCEEDQLEPALREGTIEFWKSVPMEKYPNVKWAELKILSMFGSTYVCESVFSALKHVKSKHPSVLTDTHVKELLRVAITEYKPDLKRIVQGKECQKSH</sequence>
<keyword evidence="4" id="KW-0493">Microtubule</keyword>
<evidence type="ECO:0000259" key="7">
    <source>
        <dbReference type="Pfam" id="PF05699"/>
    </source>
</evidence>
<evidence type="ECO:0000256" key="5">
    <source>
        <dbReference type="ARBA" id="ARBA00022741"/>
    </source>
</evidence>
<comment type="similarity">
    <text evidence="2">Belongs to the tubulin family.</text>
</comment>
<dbReference type="PANTHER" id="PTHR45913:SF5">
    <property type="entry name" value="GENERAL TRANSCRIPTION FACTOR II-I REPEAT DOMAIN-CONTAINING PROTEIN 2A-LIKE PROTEIN"/>
    <property type="match status" value="1"/>
</dbReference>
<evidence type="ECO:0000256" key="3">
    <source>
        <dbReference type="ARBA" id="ARBA00022490"/>
    </source>
</evidence>
<evidence type="ECO:0000256" key="1">
    <source>
        <dbReference type="ARBA" id="ARBA00004496"/>
    </source>
</evidence>
<keyword evidence="6" id="KW-0342">GTP-binding</keyword>
<dbReference type="Pfam" id="PF05699">
    <property type="entry name" value="Dimer_Tnp_hAT"/>
    <property type="match status" value="1"/>
</dbReference>
<evidence type="ECO:0000313" key="8">
    <source>
        <dbReference type="EMBL" id="KAF4091411.1"/>
    </source>
</evidence>
<proteinExistence type="inferred from homology"/>
<keyword evidence="3" id="KW-0963">Cytoplasm</keyword>
<name>A0A7J6BBI1_AMEME</name>
<evidence type="ECO:0000256" key="4">
    <source>
        <dbReference type="ARBA" id="ARBA00022701"/>
    </source>
</evidence>
<dbReference type="SUPFAM" id="SSF52490">
    <property type="entry name" value="Tubulin nucleotide-binding domain-like"/>
    <property type="match status" value="1"/>
</dbReference>
<keyword evidence="9" id="KW-1185">Reference proteome</keyword>
<dbReference type="GO" id="GO:0005874">
    <property type="term" value="C:microtubule"/>
    <property type="evidence" value="ECO:0007669"/>
    <property type="project" value="UniProtKB-KW"/>
</dbReference>
<comment type="caution">
    <text evidence="8">The sequence shown here is derived from an EMBL/GenBank/DDBJ whole genome shotgun (WGS) entry which is preliminary data.</text>
</comment>
<dbReference type="GO" id="GO:0046983">
    <property type="term" value="F:protein dimerization activity"/>
    <property type="evidence" value="ECO:0007669"/>
    <property type="project" value="InterPro"/>
</dbReference>
<dbReference type="GO" id="GO:0005525">
    <property type="term" value="F:GTP binding"/>
    <property type="evidence" value="ECO:0007669"/>
    <property type="project" value="UniProtKB-KW"/>
</dbReference>
<reference evidence="8 9" key="1">
    <citation type="submission" date="2020-02" db="EMBL/GenBank/DDBJ databases">
        <title>A chromosome-scale genome assembly of the black bullhead catfish (Ameiurus melas).</title>
        <authorList>
            <person name="Wen M."/>
            <person name="Zham M."/>
            <person name="Cabau C."/>
            <person name="Klopp C."/>
            <person name="Donnadieu C."/>
            <person name="Roques C."/>
            <person name="Bouchez O."/>
            <person name="Lampietro C."/>
            <person name="Jouanno E."/>
            <person name="Herpin A."/>
            <person name="Louis A."/>
            <person name="Berthelot C."/>
            <person name="Parey E."/>
            <person name="Roest-Crollius H."/>
            <person name="Braasch I."/>
            <person name="Postlethwait J."/>
            <person name="Robinson-Rechavi M."/>
            <person name="Echchiki A."/>
            <person name="Begum T."/>
            <person name="Montfort J."/>
            <person name="Schartl M."/>
            <person name="Bobe J."/>
            <person name="Guiguen Y."/>
        </authorList>
    </citation>
    <scope>NUCLEOTIDE SEQUENCE [LARGE SCALE GENOMIC DNA]</scope>
    <source>
        <strain evidence="8">M_S1</strain>
        <tissue evidence="8">Blood</tissue>
    </source>
</reference>
<comment type="subcellular location">
    <subcellularLocation>
        <location evidence="1">Cytoplasm</location>
    </subcellularLocation>
</comment>
<dbReference type="Proteomes" id="UP000593565">
    <property type="component" value="Unassembled WGS sequence"/>
</dbReference>
<dbReference type="GO" id="GO:0005737">
    <property type="term" value="C:cytoplasm"/>
    <property type="evidence" value="ECO:0007669"/>
    <property type="project" value="UniProtKB-SubCell"/>
</dbReference>
<keyword evidence="5" id="KW-0547">Nucleotide-binding</keyword>